<dbReference type="OrthoDB" id="980839at2"/>
<organism evidence="1 2">
    <name type="scientific">Flammeovirga pectinis</name>
    <dbReference type="NCBI Taxonomy" id="2494373"/>
    <lineage>
        <taxon>Bacteria</taxon>
        <taxon>Pseudomonadati</taxon>
        <taxon>Bacteroidota</taxon>
        <taxon>Cytophagia</taxon>
        <taxon>Cytophagales</taxon>
        <taxon>Flammeovirgaceae</taxon>
        <taxon>Flammeovirga</taxon>
    </lineage>
</organism>
<sequence length="102" mass="12029">MKKYRLKLSTIDFRFLQSVLLKLAEAYKHQLPKHIEHQLLMELYDSKFNVSVVEQNLQKTMILPRSMVMALHTLLKEIPLNGEANIVRNNMFNDLDVFLDTL</sequence>
<proteinExistence type="predicted"/>
<dbReference type="KEGG" id="fll:EI427_05770"/>
<dbReference type="RefSeq" id="WP_126612579.1">
    <property type="nucleotide sequence ID" value="NZ_CP034562.1"/>
</dbReference>
<gene>
    <name evidence="1" type="ORF">EI427_05770</name>
</gene>
<name>A0A3S9P0Q0_9BACT</name>
<reference evidence="1 2" key="1">
    <citation type="submission" date="2018-12" db="EMBL/GenBank/DDBJ databases">
        <title>Flammeovirga pectinis sp. nov., isolated from the gut of the Korean scallop, Patinopecten yessoensis.</title>
        <authorList>
            <person name="Bae J.-W."/>
            <person name="Jeong Y.-S."/>
            <person name="Kang W."/>
        </authorList>
    </citation>
    <scope>NUCLEOTIDE SEQUENCE [LARGE SCALE GENOMIC DNA]</scope>
    <source>
        <strain evidence="1 2">L12M1</strain>
    </source>
</reference>
<evidence type="ECO:0000313" key="1">
    <source>
        <dbReference type="EMBL" id="AZQ61758.1"/>
    </source>
</evidence>
<protein>
    <submittedName>
        <fullName evidence="1">Uncharacterized protein</fullName>
    </submittedName>
</protein>
<keyword evidence="2" id="KW-1185">Reference proteome</keyword>
<evidence type="ECO:0000313" key="2">
    <source>
        <dbReference type="Proteomes" id="UP000267268"/>
    </source>
</evidence>
<dbReference type="Proteomes" id="UP000267268">
    <property type="component" value="Chromosome 1"/>
</dbReference>
<dbReference type="EMBL" id="CP034562">
    <property type="protein sequence ID" value="AZQ61758.1"/>
    <property type="molecule type" value="Genomic_DNA"/>
</dbReference>
<dbReference type="AlphaFoldDB" id="A0A3S9P0Q0"/>
<accession>A0A3S9P0Q0</accession>